<dbReference type="PIRSF" id="PIRSF006060">
    <property type="entry name" value="AA_transporter"/>
    <property type="match status" value="1"/>
</dbReference>
<dbReference type="RefSeq" id="WP_055433080.1">
    <property type="nucleotide sequence ID" value="NZ_CYHA01000001.1"/>
</dbReference>
<dbReference type="GO" id="GO:0022857">
    <property type="term" value="F:transmembrane transporter activity"/>
    <property type="evidence" value="ECO:0007669"/>
    <property type="project" value="InterPro"/>
</dbReference>
<proteinExistence type="inferred from homology"/>
<evidence type="ECO:0000256" key="1">
    <source>
        <dbReference type="ARBA" id="ARBA00004651"/>
    </source>
</evidence>
<evidence type="ECO:0000256" key="7">
    <source>
        <dbReference type="ARBA" id="ARBA00023136"/>
    </source>
</evidence>
<name>A0A0K6GS38_9NEIS</name>
<evidence type="ECO:0000256" key="4">
    <source>
        <dbReference type="ARBA" id="ARBA00022475"/>
    </source>
</evidence>
<dbReference type="Proteomes" id="UP000243535">
    <property type="component" value="Unassembled WGS sequence"/>
</dbReference>
<dbReference type="PANTHER" id="PTHR42770:SF18">
    <property type="entry name" value="ARGININE_AGMATINE ANTIPORTER"/>
    <property type="match status" value="1"/>
</dbReference>
<feature type="transmembrane region" description="Helical" evidence="9">
    <location>
        <begin position="189"/>
        <end position="207"/>
    </location>
</feature>
<accession>A0A0K6GS38</accession>
<feature type="transmembrane region" description="Helical" evidence="9">
    <location>
        <begin position="273"/>
        <end position="293"/>
    </location>
</feature>
<dbReference type="OrthoDB" id="3185104at2"/>
<evidence type="ECO:0000313" key="10">
    <source>
        <dbReference type="EMBL" id="CUA81442.1"/>
    </source>
</evidence>
<dbReference type="Pfam" id="PF13520">
    <property type="entry name" value="AA_permease_2"/>
    <property type="match status" value="1"/>
</dbReference>
<evidence type="ECO:0000313" key="11">
    <source>
        <dbReference type="Proteomes" id="UP000243535"/>
    </source>
</evidence>
<reference evidence="11" key="1">
    <citation type="submission" date="2015-08" db="EMBL/GenBank/DDBJ databases">
        <authorList>
            <person name="Varghese N."/>
        </authorList>
    </citation>
    <scope>NUCLEOTIDE SEQUENCE [LARGE SCALE GENOMIC DNA]</scope>
    <source>
        <strain evidence="11">DSM 17901</strain>
    </source>
</reference>
<keyword evidence="4" id="KW-1003">Cell membrane</keyword>
<evidence type="ECO:0000256" key="9">
    <source>
        <dbReference type="SAM" id="Phobius"/>
    </source>
</evidence>
<keyword evidence="5 9" id="KW-0812">Transmembrane</keyword>
<comment type="subcellular location">
    <subcellularLocation>
        <location evidence="1">Cell membrane</location>
        <topology evidence="1">Multi-pass membrane protein</topology>
    </subcellularLocation>
</comment>
<dbReference type="STRING" id="375574.GCA_001418035_00084"/>
<organism evidence="10 11">
    <name type="scientific">Gulbenkiania indica</name>
    <dbReference type="NCBI Taxonomy" id="375574"/>
    <lineage>
        <taxon>Bacteria</taxon>
        <taxon>Pseudomonadati</taxon>
        <taxon>Pseudomonadota</taxon>
        <taxon>Betaproteobacteria</taxon>
        <taxon>Neisseriales</taxon>
        <taxon>Chromobacteriaceae</taxon>
        <taxon>Gulbenkiania</taxon>
    </lineage>
</organism>
<dbReference type="InterPro" id="IPR002293">
    <property type="entry name" value="AA/rel_permease1"/>
</dbReference>
<dbReference type="PANTHER" id="PTHR42770">
    <property type="entry name" value="AMINO ACID TRANSPORTER-RELATED"/>
    <property type="match status" value="1"/>
</dbReference>
<feature type="transmembrane region" description="Helical" evidence="9">
    <location>
        <begin position="415"/>
        <end position="432"/>
    </location>
</feature>
<feature type="transmembrane region" description="Helical" evidence="9">
    <location>
        <begin position="390"/>
        <end position="409"/>
    </location>
</feature>
<feature type="transmembrane region" description="Helical" evidence="9">
    <location>
        <begin position="150"/>
        <end position="174"/>
    </location>
</feature>
<keyword evidence="7 9" id="KW-0472">Membrane</keyword>
<comment type="similarity">
    <text evidence="2">Belongs to the amino acid-polyamine-organocation (APC) superfamily. Basic amino acid/polyamine antiporter (APA) (TC 2.A.3.2) family.</text>
</comment>
<feature type="transmembrane region" description="Helical" evidence="9">
    <location>
        <begin position="44"/>
        <end position="66"/>
    </location>
</feature>
<dbReference type="AlphaFoldDB" id="A0A0K6GS38"/>
<keyword evidence="6 9" id="KW-1133">Transmembrane helix</keyword>
<feature type="transmembrane region" description="Helical" evidence="9">
    <location>
        <begin position="354"/>
        <end position="378"/>
    </location>
</feature>
<evidence type="ECO:0000256" key="2">
    <source>
        <dbReference type="ARBA" id="ARBA00008220"/>
    </source>
</evidence>
<dbReference type="InterPro" id="IPR050367">
    <property type="entry name" value="APC_superfamily"/>
</dbReference>
<dbReference type="Gene3D" id="1.20.1740.10">
    <property type="entry name" value="Amino acid/polyamine transporter I"/>
    <property type="match status" value="1"/>
</dbReference>
<feature type="transmembrane region" description="Helical" evidence="9">
    <location>
        <begin position="12"/>
        <end position="32"/>
    </location>
</feature>
<keyword evidence="11" id="KW-1185">Reference proteome</keyword>
<evidence type="ECO:0000256" key="5">
    <source>
        <dbReference type="ARBA" id="ARBA00022692"/>
    </source>
</evidence>
<dbReference type="EMBL" id="CYHA01000001">
    <property type="protein sequence ID" value="CUA81442.1"/>
    <property type="molecule type" value="Genomic_DNA"/>
</dbReference>
<feature type="transmembrane region" description="Helical" evidence="9">
    <location>
        <begin position="322"/>
        <end position="342"/>
    </location>
</feature>
<evidence type="ECO:0000256" key="3">
    <source>
        <dbReference type="ARBA" id="ARBA00021069"/>
    </source>
</evidence>
<comment type="function">
    <text evidence="8">Major component of the acid-resistance (AR) system allowing enteric pathogens to survive the acidic environment in the stomach. Exchanges extracellular arginine for its intracellular decarboxylation product agmatine (Agm) thereby expelling intracellular protons. Probably undergoes several conformational states in order to translocate the substrate across the membrane; keeps the substrate accessible to only 1 side of the membrane at a time by opening and closing 3 membrane-internal gates.</text>
</comment>
<feature type="transmembrane region" description="Helical" evidence="9">
    <location>
        <begin position="87"/>
        <end position="113"/>
    </location>
</feature>
<feature type="transmembrane region" description="Helical" evidence="9">
    <location>
        <begin position="228"/>
        <end position="253"/>
    </location>
</feature>
<protein>
    <recommendedName>
        <fullName evidence="3">Arginine/agmatine antiporter</fullName>
    </recommendedName>
</protein>
<evidence type="ECO:0000256" key="6">
    <source>
        <dbReference type="ARBA" id="ARBA00022989"/>
    </source>
</evidence>
<dbReference type="GO" id="GO:0005886">
    <property type="term" value="C:plasma membrane"/>
    <property type="evidence" value="ECO:0007669"/>
    <property type="project" value="UniProtKB-SubCell"/>
</dbReference>
<feature type="transmembrane region" description="Helical" evidence="9">
    <location>
        <begin position="125"/>
        <end position="143"/>
    </location>
</feature>
<sequence length="446" mass="47199">MTTASAPAGKLGFWMCTALVVGNMIGSGVFLLPASLAPYGMLSLVGWGLTSAGAICLALVFARLAAMLPKNGGPYAYIHEGFGDFAGFWIAWGYWIALWAGNAALAVAATSYLQVFFPALAHHNYLSGAVAIGLIWLVTWINTRGVQSSGAVAVVTTVIKLVPLAAITFIGFFYLNPDYLVFNPNNKPVGASLGATVALTLWAFLGLESASVPAGDVDNPTRTIPRATVVGTLLAAVLYILSTVSLMGLMPATALAVSQAPFADAARLIWGNWAYYAVGFGAVVACFGALNGWCLMQGHVPAAAAADRLFPAKFAHMNRHNVPSFGLVLSSLLVTILLGLKYAGGEGGVKIFEFVILLATATTLLPYAFCAMALLVVMLQRHEHFGPRDFVAPLAFAGTGFLYALWAIYGAGADIVMWGLLLLMAGLPVYVWQLKERYEADRNLSM</sequence>
<gene>
    <name evidence="10" type="ORF">Ga0061063_0284</name>
</gene>
<evidence type="ECO:0000256" key="8">
    <source>
        <dbReference type="ARBA" id="ARBA00045636"/>
    </source>
</evidence>